<reference evidence="2" key="1">
    <citation type="journal article" date="2023" name="Front. Plant Sci.">
        <title>Chromosomal-level genome assembly of Melastoma candidum provides insights into trichome evolution.</title>
        <authorList>
            <person name="Zhong Y."/>
            <person name="Wu W."/>
            <person name="Sun C."/>
            <person name="Zou P."/>
            <person name="Liu Y."/>
            <person name="Dai S."/>
            <person name="Zhou R."/>
        </authorList>
    </citation>
    <scope>NUCLEOTIDE SEQUENCE [LARGE SCALE GENOMIC DNA]</scope>
</reference>
<dbReference type="EMBL" id="CM042883">
    <property type="protein sequence ID" value="KAI4375363.1"/>
    <property type="molecule type" value="Genomic_DNA"/>
</dbReference>
<evidence type="ECO:0000313" key="1">
    <source>
        <dbReference type="EMBL" id="KAI4375363.1"/>
    </source>
</evidence>
<evidence type="ECO:0000313" key="2">
    <source>
        <dbReference type="Proteomes" id="UP001057402"/>
    </source>
</evidence>
<gene>
    <name evidence="1" type="ORF">MLD38_013243</name>
</gene>
<organism evidence="1 2">
    <name type="scientific">Melastoma candidum</name>
    <dbReference type="NCBI Taxonomy" id="119954"/>
    <lineage>
        <taxon>Eukaryota</taxon>
        <taxon>Viridiplantae</taxon>
        <taxon>Streptophyta</taxon>
        <taxon>Embryophyta</taxon>
        <taxon>Tracheophyta</taxon>
        <taxon>Spermatophyta</taxon>
        <taxon>Magnoliopsida</taxon>
        <taxon>eudicotyledons</taxon>
        <taxon>Gunneridae</taxon>
        <taxon>Pentapetalae</taxon>
        <taxon>rosids</taxon>
        <taxon>malvids</taxon>
        <taxon>Myrtales</taxon>
        <taxon>Melastomataceae</taxon>
        <taxon>Melastomatoideae</taxon>
        <taxon>Melastomateae</taxon>
        <taxon>Melastoma</taxon>
    </lineage>
</organism>
<protein>
    <submittedName>
        <fullName evidence="1">Uncharacterized protein</fullName>
    </submittedName>
</protein>
<accession>A0ACB9RD42</accession>
<keyword evidence="2" id="KW-1185">Reference proteome</keyword>
<comment type="caution">
    <text evidence="1">The sequence shown here is derived from an EMBL/GenBank/DDBJ whole genome shotgun (WGS) entry which is preliminary data.</text>
</comment>
<sequence>MRSGPFEDGVLTMSGEDEISSLKVMFRHFFGRFSRKHPKQGSDPEYDNHDGGSGAGTGARTGANNFTAYGSNDLRHPVGDAREHRVNAVGNGGSRSTMAGQTQVVSGSKGRVHKHLQEMYPKPRDIASFEKYEALPHFKDVPYEEKQKLFVRKLALCCVVFDFRDLTKNVKEKEIKRQTLMELVDYVISTNVKFSEDMIQESVKMVSVNLFRTLTTPSHENRLVESFDLEDEEPSMDPAWPHLQLLYEFIMRLVATPAMDVKLAKKYIGQSFISRLLDLFESEDPRERECLKTTTHRIYGKLMVHRPFIRKSINNTFYRFIFETEKHNGIAELLEILGSIINGFALPIKEEHRAFLVRVLIPLHKPKSLLNYHQQLSYCVTQFVDKDCKLAATIIQGLLKYWPVTNSMKEVMFIGELEEVLEATQSAEFQQCMEPLFRQIGASISSPHFQVAERALFLWNNEHIVELIKQNRRVILPIVFPALEKNTKDHWNQVVQSLTQNVRRIFWDVDRALFEECSAKFKEAESQADTVKSWNEAAWEQLEEIAARNSAS</sequence>
<name>A0ACB9RD42_9MYRT</name>
<dbReference type="Proteomes" id="UP001057402">
    <property type="component" value="Chromosome 4"/>
</dbReference>
<proteinExistence type="predicted"/>